<dbReference type="GO" id="GO:0046872">
    <property type="term" value="F:metal ion binding"/>
    <property type="evidence" value="ECO:0007669"/>
    <property type="project" value="UniProtKB-KW"/>
</dbReference>
<evidence type="ECO:0000256" key="2">
    <source>
        <dbReference type="ARBA" id="ARBA00022723"/>
    </source>
</evidence>
<comment type="caution">
    <text evidence="6">The sequence shown here is derived from an EMBL/GenBank/DDBJ whole genome shotgun (WGS) entry which is preliminary data.</text>
</comment>
<evidence type="ECO:0000256" key="3">
    <source>
        <dbReference type="ARBA" id="ARBA00023004"/>
    </source>
</evidence>
<sequence length="287" mass="32335">MKKVIAFALLSAFYISCDSSQKNSHKDSLQVAKMAIEEAPASDSLSIDLLDLKKKGLLENTQVVMVKPDPVYHKNKRFNALSLKDIFEKYSLIKRMNVADLKVVFECEDGYKPEMPLEKLLSAKAYLAVSDADAPKGRAWEILLKNGQETKMEPFYVVYEGVSAEDVSYKWPYNLVKIHLAPLHENDAALKPKDESALAGYEIFKNRCQTCHAINKIGGKMGPELNYPKSVTEYWKTDDLKAFIQNPAAYRNDVKMPTLGIKPEEATEIVKYLSYMSKTPIAAADRP</sequence>
<keyword evidence="3 4" id="KW-0408">Iron</keyword>
<protein>
    <recommendedName>
        <fullName evidence="5">Cytochrome c domain-containing protein</fullName>
    </recommendedName>
</protein>
<dbReference type="PROSITE" id="PS51007">
    <property type="entry name" value="CYTC"/>
    <property type="match status" value="1"/>
</dbReference>
<gene>
    <name evidence="6" type="ORF">GCM10011514_29780</name>
</gene>
<dbReference type="InterPro" id="IPR036909">
    <property type="entry name" value="Cyt_c-like_dom_sf"/>
</dbReference>
<dbReference type="AlphaFoldDB" id="A0A917DRR8"/>
<accession>A0A917DRR8</accession>
<dbReference type="SUPFAM" id="SSF46626">
    <property type="entry name" value="Cytochrome c"/>
    <property type="match status" value="1"/>
</dbReference>
<dbReference type="InterPro" id="IPR009056">
    <property type="entry name" value="Cyt_c-like_dom"/>
</dbReference>
<dbReference type="Gene3D" id="1.10.760.10">
    <property type="entry name" value="Cytochrome c-like domain"/>
    <property type="match status" value="1"/>
</dbReference>
<keyword evidence="1 4" id="KW-0349">Heme</keyword>
<dbReference type="RefSeq" id="WP_188766898.1">
    <property type="nucleotide sequence ID" value="NZ_BMKK01000005.1"/>
</dbReference>
<keyword evidence="7" id="KW-1185">Reference proteome</keyword>
<dbReference type="EMBL" id="BMKK01000005">
    <property type="protein sequence ID" value="GGD63801.1"/>
    <property type="molecule type" value="Genomic_DNA"/>
</dbReference>
<evidence type="ECO:0000259" key="5">
    <source>
        <dbReference type="PROSITE" id="PS51007"/>
    </source>
</evidence>
<reference evidence="6" key="2">
    <citation type="submission" date="2020-09" db="EMBL/GenBank/DDBJ databases">
        <authorList>
            <person name="Sun Q."/>
            <person name="Zhou Y."/>
        </authorList>
    </citation>
    <scope>NUCLEOTIDE SEQUENCE</scope>
    <source>
        <strain evidence="6">CGMCC 1.15958</strain>
    </source>
</reference>
<reference evidence="6" key="1">
    <citation type="journal article" date="2014" name="Int. J. Syst. Evol. Microbiol.">
        <title>Complete genome sequence of Corynebacterium casei LMG S-19264T (=DSM 44701T), isolated from a smear-ripened cheese.</title>
        <authorList>
            <consortium name="US DOE Joint Genome Institute (JGI-PGF)"/>
            <person name="Walter F."/>
            <person name="Albersmeier A."/>
            <person name="Kalinowski J."/>
            <person name="Ruckert C."/>
        </authorList>
    </citation>
    <scope>NUCLEOTIDE SEQUENCE</scope>
    <source>
        <strain evidence="6">CGMCC 1.15958</strain>
    </source>
</reference>
<proteinExistence type="predicted"/>
<evidence type="ECO:0000313" key="6">
    <source>
        <dbReference type="EMBL" id="GGD63801.1"/>
    </source>
</evidence>
<evidence type="ECO:0000313" key="7">
    <source>
        <dbReference type="Proteomes" id="UP000609064"/>
    </source>
</evidence>
<evidence type="ECO:0000256" key="1">
    <source>
        <dbReference type="ARBA" id="ARBA00022617"/>
    </source>
</evidence>
<dbReference type="Pfam" id="PF13442">
    <property type="entry name" value="Cytochrome_CBB3"/>
    <property type="match status" value="1"/>
</dbReference>
<organism evidence="6 7">
    <name type="scientific">Emticicia aquatilis</name>
    <dbReference type="NCBI Taxonomy" id="1537369"/>
    <lineage>
        <taxon>Bacteria</taxon>
        <taxon>Pseudomonadati</taxon>
        <taxon>Bacteroidota</taxon>
        <taxon>Cytophagia</taxon>
        <taxon>Cytophagales</taxon>
        <taxon>Leadbetterellaceae</taxon>
        <taxon>Emticicia</taxon>
    </lineage>
</organism>
<dbReference type="GO" id="GO:0009055">
    <property type="term" value="F:electron transfer activity"/>
    <property type="evidence" value="ECO:0007669"/>
    <property type="project" value="InterPro"/>
</dbReference>
<dbReference type="GO" id="GO:0020037">
    <property type="term" value="F:heme binding"/>
    <property type="evidence" value="ECO:0007669"/>
    <property type="project" value="InterPro"/>
</dbReference>
<name>A0A917DRR8_9BACT</name>
<dbReference type="Proteomes" id="UP000609064">
    <property type="component" value="Unassembled WGS sequence"/>
</dbReference>
<evidence type="ECO:0000256" key="4">
    <source>
        <dbReference type="PROSITE-ProRule" id="PRU00433"/>
    </source>
</evidence>
<feature type="domain" description="Cytochrome c" evidence="5">
    <location>
        <begin position="195"/>
        <end position="277"/>
    </location>
</feature>
<keyword evidence="2 4" id="KW-0479">Metal-binding</keyword>